<comment type="caution">
    <text evidence="2">The sequence shown here is derived from an EMBL/GenBank/DDBJ whole genome shotgun (WGS) entry which is preliminary data.</text>
</comment>
<name>A0AAD9YPH8_COLKA</name>
<reference evidence="2" key="1">
    <citation type="submission" date="2023-02" db="EMBL/GenBank/DDBJ databases">
        <title>Colletotrichum kahawae CIFC_Que2 genome sequencing and assembly.</title>
        <authorList>
            <person name="Baroncelli R."/>
        </authorList>
    </citation>
    <scope>NUCLEOTIDE SEQUENCE</scope>
    <source>
        <strain evidence="2">CIFC_Que2</strain>
    </source>
</reference>
<gene>
    <name evidence="2" type="ORF">CKAH01_12958</name>
</gene>
<evidence type="ECO:0000256" key="1">
    <source>
        <dbReference type="SAM" id="MobiDB-lite"/>
    </source>
</evidence>
<feature type="compositionally biased region" description="Gly residues" evidence="1">
    <location>
        <begin position="150"/>
        <end position="163"/>
    </location>
</feature>
<dbReference type="AlphaFoldDB" id="A0AAD9YPH8"/>
<accession>A0AAD9YPH8</accession>
<feature type="region of interest" description="Disordered" evidence="1">
    <location>
        <begin position="143"/>
        <end position="163"/>
    </location>
</feature>
<dbReference type="Proteomes" id="UP001281614">
    <property type="component" value="Unassembled WGS sequence"/>
</dbReference>
<keyword evidence="3" id="KW-1185">Reference proteome</keyword>
<dbReference type="EMBL" id="VYYT01000040">
    <property type="protein sequence ID" value="KAK2775046.1"/>
    <property type="molecule type" value="Genomic_DNA"/>
</dbReference>
<evidence type="ECO:0000313" key="2">
    <source>
        <dbReference type="EMBL" id="KAK2775046.1"/>
    </source>
</evidence>
<evidence type="ECO:0000313" key="3">
    <source>
        <dbReference type="Proteomes" id="UP001281614"/>
    </source>
</evidence>
<sequence>MGASHRVVGLVLASMNHAKLRPVSVFETGCQQHTRAQQETPQVTAAAVYVSEFFAKDSPDSDPAPNRNPPITGLAPLLDPQHLIGGKPWRGWLPAEQEARRAVRRLAEVFRTPSSPTFNPDRDGGDSANTLMRAALRVLQQRLPPTGNHTSGGSGGGNPWPMG</sequence>
<proteinExistence type="predicted"/>
<organism evidence="2 3">
    <name type="scientific">Colletotrichum kahawae</name>
    <name type="common">Coffee berry disease fungus</name>
    <dbReference type="NCBI Taxonomy" id="34407"/>
    <lineage>
        <taxon>Eukaryota</taxon>
        <taxon>Fungi</taxon>
        <taxon>Dikarya</taxon>
        <taxon>Ascomycota</taxon>
        <taxon>Pezizomycotina</taxon>
        <taxon>Sordariomycetes</taxon>
        <taxon>Hypocreomycetidae</taxon>
        <taxon>Glomerellales</taxon>
        <taxon>Glomerellaceae</taxon>
        <taxon>Colletotrichum</taxon>
        <taxon>Colletotrichum gloeosporioides species complex</taxon>
    </lineage>
</organism>
<protein>
    <submittedName>
        <fullName evidence="2">Uncharacterized protein</fullName>
    </submittedName>
</protein>